<gene>
    <name evidence="2" type="ORF">GGX14DRAFT_479544</name>
</gene>
<proteinExistence type="predicted"/>
<protein>
    <submittedName>
        <fullName evidence="2">Uncharacterized protein</fullName>
    </submittedName>
</protein>
<feature type="region of interest" description="Disordered" evidence="1">
    <location>
        <begin position="177"/>
        <end position="255"/>
    </location>
</feature>
<keyword evidence="3" id="KW-1185">Reference proteome</keyword>
<evidence type="ECO:0000256" key="1">
    <source>
        <dbReference type="SAM" id="MobiDB-lite"/>
    </source>
</evidence>
<accession>A0AAD6UUR5</accession>
<evidence type="ECO:0000313" key="2">
    <source>
        <dbReference type="EMBL" id="KAJ7192794.1"/>
    </source>
</evidence>
<feature type="compositionally biased region" description="Low complexity" evidence="1">
    <location>
        <begin position="219"/>
        <end position="238"/>
    </location>
</feature>
<comment type="caution">
    <text evidence="2">The sequence shown here is derived from an EMBL/GenBank/DDBJ whole genome shotgun (WGS) entry which is preliminary data.</text>
</comment>
<name>A0AAD6UUR5_9AGAR</name>
<feature type="compositionally biased region" description="Basic residues" evidence="1">
    <location>
        <begin position="245"/>
        <end position="255"/>
    </location>
</feature>
<dbReference type="AlphaFoldDB" id="A0AAD6UUR5"/>
<dbReference type="Proteomes" id="UP001219525">
    <property type="component" value="Unassembled WGS sequence"/>
</dbReference>
<evidence type="ECO:0000313" key="3">
    <source>
        <dbReference type="Proteomes" id="UP001219525"/>
    </source>
</evidence>
<organism evidence="2 3">
    <name type="scientific">Mycena pura</name>
    <dbReference type="NCBI Taxonomy" id="153505"/>
    <lineage>
        <taxon>Eukaryota</taxon>
        <taxon>Fungi</taxon>
        <taxon>Dikarya</taxon>
        <taxon>Basidiomycota</taxon>
        <taxon>Agaricomycotina</taxon>
        <taxon>Agaricomycetes</taxon>
        <taxon>Agaricomycetidae</taxon>
        <taxon>Agaricales</taxon>
        <taxon>Marasmiineae</taxon>
        <taxon>Mycenaceae</taxon>
        <taxon>Mycena</taxon>
    </lineage>
</organism>
<reference evidence="2" key="1">
    <citation type="submission" date="2023-03" db="EMBL/GenBank/DDBJ databases">
        <title>Massive genome expansion in bonnet fungi (Mycena s.s.) driven by repeated elements and novel gene families across ecological guilds.</title>
        <authorList>
            <consortium name="Lawrence Berkeley National Laboratory"/>
            <person name="Harder C.B."/>
            <person name="Miyauchi S."/>
            <person name="Viragh M."/>
            <person name="Kuo A."/>
            <person name="Thoen E."/>
            <person name="Andreopoulos B."/>
            <person name="Lu D."/>
            <person name="Skrede I."/>
            <person name="Drula E."/>
            <person name="Henrissat B."/>
            <person name="Morin E."/>
            <person name="Kohler A."/>
            <person name="Barry K."/>
            <person name="LaButti K."/>
            <person name="Morin E."/>
            <person name="Salamov A."/>
            <person name="Lipzen A."/>
            <person name="Mereny Z."/>
            <person name="Hegedus B."/>
            <person name="Baldrian P."/>
            <person name="Stursova M."/>
            <person name="Weitz H."/>
            <person name="Taylor A."/>
            <person name="Grigoriev I.V."/>
            <person name="Nagy L.G."/>
            <person name="Martin F."/>
            <person name="Kauserud H."/>
        </authorList>
    </citation>
    <scope>NUCLEOTIDE SEQUENCE</scope>
    <source>
        <strain evidence="2">9144</strain>
    </source>
</reference>
<dbReference type="EMBL" id="JARJCW010000115">
    <property type="protein sequence ID" value="KAJ7192794.1"/>
    <property type="molecule type" value="Genomic_DNA"/>
</dbReference>
<sequence length="255" mass="28244">MPLKIDLKKVGQLFKDTIAAMRDEAPTVEALEPQAIDWLKAARYNVMRQLEASYYQLEQTRNTPASQPAYVDPTQSLQLTTDPVPKSLSPYSIAFQNNLRSLMMDCGFQDCRVSLPRPQLPIYIWMKFPALLLPPPQPQFLHVEDEFSRSARGGSQKDDKAAVGTFTATNFGRLLIDARGESGAPRGKASGSRKRRRGASPEVKEESDAGGGGRRLRSTTRATSSATLRATSSTTLRSDGGNTRRSGRNRIKREE</sequence>